<accession>A0ACC3NP13</accession>
<proteinExistence type="predicted"/>
<evidence type="ECO:0000313" key="1">
    <source>
        <dbReference type="EMBL" id="KAK3720160.1"/>
    </source>
</evidence>
<comment type="caution">
    <text evidence="1">The sequence shown here is derived from an EMBL/GenBank/DDBJ whole genome shotgun (WGS) entry which is preliminary data.</text>
</comment>
<protein>
    <submittedName>
        <fullName evidence="1">Uncharacterized protein</fullName>
    </submittedName>
</protein>
<dbReference type="EMBL" id="JAUTXU010000023">
    <property type="protein sequence ID" value="KAK3720160.1"/>
    <property type="molecule type" value="Genomic_DNA"/>
</dbReference>
<dbReference type="Proteomes" id="UP001281147">
    <property type="component" value="Unassembled WGS sequence"/>
</dbReference>
<name>A0ACC3NP13_9PEZI</name>
<gene>
    <name evidence="1" type="ORF">LTR37_003984</name>
</gene>
<evidence type="ECO:0000313" key="2">
    <source>
        <dbReference type="Proteomes" id="UP001281147"/>
    </source>
</evidence>
<reference evidence="1" key="1">
    <citation type="submission" date="2023-07" db="EMBL/GenBank/DDBJ databases">
        <title>Black Yeasts Isolated from many extreme environments.</title>
        <authorList>
            <person name="Coleine C."/>
            <person name="Stajich J.E."/>
            <person name="Selbmann L."/>
        </authorList>
    </citation>
    <scope>NUCLEOTIDE SEQUENCE</scope>
    <source>
        <strain evidence="1">CCFEE 5714</strain>
    </source>
</reference>
<organism evidence="1 2">
    <name type="scientific">Vermiconidia calcicola</name>
    <dbReference type="NCBI Taxonomy" id="1690605"/>
    <lineage>
        <taxon>Eukaryota</taxon>
        <taxon>Fungi</taxon>
        <taxon>Dikarya</taxon>
        <taxon>Ascomycota</taxon>
        <taxon>Pezizomycotina</taxon>
        <taxon>Dothideomycetes</taxon>
        <taxon>Dothideomycetidae</taxon>
        <taxon>Mycosphaerellales</taxon>
        <taxon>Extremaceae</taxon>
        <taxon>Vermiconidia</taxon>
    </lineage>
</organism>
<sequence length="913" mass="100352">MGQIPIVQTPDSKQWVDLDILSPKILNELRRQYDPSLKDEPTGTLAKSAAKVKAWVRQNKVGVDIRLRRRVSAGRDEVTDIHLIPDQAIPSFQRRNEKPFLISELDGEPNQISTGLPGEINELPDTSILPELSAVRHPYRNSTGSSTGEPLPRYEPRSEERNASNLADRTAEGSPSPNPTVMHRPSSSENSILATPTRGLSLRDSASTDLDDEHAAVRESEEVKTHPKSDTQPSGADPVNPDKAGLDHEGEQQLPESAREIIRALQEKLLEKDASSEGSLATSVIKSGLNRLKVADATSYETETDAEPPSPSQRTAIQPGRKRMPALPKRKKSVPKRGPATAGDLKALDVSDDDTTTRASSLIRKQTLPRRLPATAGAEAIWTSLLRMQAKILGPEHPMTYQAKSDLAQSRVNGHVLQSEDLAALRKSRNFAVQTLGSVHPWVAAFSEDLKMLERLTGTDSRTHEEDNDIVAAETSTEGPEKIPEFDLSEIQPEDTKAEGRTQSPPLHSGSRLPSDVQRDALPKMNVNVIAPENGSPRTHSPQPAPKLEALWNLPRAPHKSSNDSMVLPSLVFGAAMNAALKGILWLQQTYGPEQNVEPGKTRVRWTCSCGEQLYDDFVERRVGAARELEAYLNRPKAAAGGGGATPISPGSSSGHGSFANSSFGAPPSSQTSWSSYGMTGTGSLSSKRDANPLNTSIGASIYSPYSPSPEPPWLLTCTNEDRYTPKLAHLDMAPHKITSDKILALALREHYYHVNKKWWRSLRVRGLTTIEFVQFEVHQNRFTDIRKCPDMPPLPTCDYYFEPGDLMPPVGSQYLMHLFRHPQDYDTELITYLRAPKRNGRLHMGVGWGINLVEGFLADRVWMVVSAFFALGSLAFVVAWACTQHDIQGASGIAAWILALSTLTFGWLQTWG</sequence>
<keyword evidence="2" id="KW-1185">Reference proteome</keyword>